<dbReference type="EMBL" id="BPLR01001074">
    <property type="protein sequence ID" value="GIY99645.1"/>
    <property type="molecule type" value="Genomic_DNA"/>
</dbReference>
<evidence type="ECO:0000256" key="2">
    <source>
        <dbReference type="SAM" id="MobiDB-lite"/>
    </source>
</evidence>
<proteinExistence type="predicted"/>
<keyword evidence="1" id="KW-0694">RNA-binding</keyword>
<dbReference type="AlphaFoldDB" id="A0AAV4Y112"/>
<feature type="compositionally biased region" description="Low complexity" evidence="2">
    <location>
        <begin position="75"/>
        <end position="85"/>
    </location>
</feature>
<dbReference type="Proteomes" id="UP001054945">
    <property type="component" value="Unassembled WGS sequence"/>
</dbReference>
<accession>A0AAV4Y112</accession>
<dbReference type="PANTHER" id="PTHR21245">
    <property type="entry name" value="HETEROGENEOUS NUCLEAR RIBONUCLEOPROTEIN"/>
    <property type="match status" value="1"/>
</dbReference>
<sequence length="117" mass="12940">MSVAQESGRFVRSRGQMICGPAADWRRPPPPRGCEVFIAGVPTDVSEDELLSALQQVGPVYQFRFMVDIGGRGRGSPSAPSPLARTRTGRSWHSTDTRSDRMRGYAWTGRWTIARCA</sequence>
<evidence type="ECO:0000313" key="4">
    <source>
        <dbReference type="Proteomes" id="UP001054945"/>
    </source>
</evidence>
<dbReference type="Gene3D" id="3.30.70.330">
    <property type="match status" value="1"/>
</dbReference>
<dbReference type="SUPFAM" id="SSF54928">
    <property type="entry name" value="RNA-binding domain, RBD"/>
    <property type="match status" value="1"/>
</dbReference>
<dbReference type="InterPro" id="IPR035979">
    <property type="entry name" value="RBD_domain_sf"/>
</dbReference>
<evidence type="ECO:0000313" key="3">
    <source>
        <dbReference type="EMBL" id="GIY99645.1"/>
    </source>
</evidence>
<keyword evidence="4" id="KW-1185">Reference proteome</keyword>
<feature type="region of interest" description="Disordered" evidence="2">
    <location>
        <begin position="72"/>
        <end position="99"/>
    </location>
</feature>
<evidence type="ECO:0008006" key="5">
    <source>
        <dbReference type="Google" id="ProtNLM"/>
    </source>
</evidence>
<organism evidence="3 4">
    <name type="scientific">Caerostris extrusa</name>
    <name type="common">Bark spider</name>
    <name type="synonym">Caerostris bankana</name>
    <dbReference type="NCBI Taxonomy" id="172846"/>
    <lineage>
        <taxon>Eukaryota</taxon>
        <taxon>Metazoa</taxon>
        <taxon>Ecdysozoa</taxon>
        <taxon>Arthropoda</taxon>
        <taxon>Chelicerata</taxon>
        <taxon>Arachnida</taxon>
        <taxon>Araneae</taxon>
        <taxon>Araneomorphae</taxon>
        <taxon>Entelegynae</taxon>
        <taxon>Araneoidea</taxon>
        <taxon>Araneidae</taxon>
        <taxon>Caerostris</taxon>
    </lineage>
</organism>
<dbReference type="InterPro" id="IPR012677">
    <property type="entry name" value="Nucleotide-bd_a/b_plait_sf"/>
</dbReference>
<protein>
    <recommendedName>
        <fullName evidence="5">RRM domain-containing protein</fullName>
    </recommendedName>
</protein>
<name>A0AAV4Y112_CAEEX</name>
<reference evidence="3 4" key="1">
    <citation type="submission" date="2021-06" db="EMBL/GenBank/DDBJ databases">
        <title>Caerostris extrusa draft genome.</title>
        <authorList>
            <person name="Kono N."/>
            <person name="Arakawa K."/>
        </authorList>
    </citation>
    <scope>NUCLEOTIDE SEQUENCE [LARGE SCALE GENOMIC DNA]</scope>
</reference>
<comment type="caution">
    <text evidence="3">The sequence shown here is derived from an EMBL/GenBank/DDBJ whole genome shotgun (WGS) entry which is preliminary data.</text>
</comment>
<dbReference type="GO" id="GO:0003723">
    <property type="term" value="F:RNA binding"/>
    <property type="evidence" value="ECO:0007669"/>
    <property type="project" value="UniProtKB-KW"/>
</dbReference>
<gene>
    <name evidence="3" type="ORF">CEXT_226001</name>
</gene>
<evidence type="ECO:0000256" key="1">
    <source>
        <dbReference type="ARBA" id="ARBA00022884"/>
    </source>
</evidence>